<dbReference type="PANTHER" id="PTHR30349:SF64">
    <property type="entry name" value="PROPHAGE INTEGRASE INTD-RELATED"/>
    <property type="match status" value="1"/>
</dbReference>
<dbReference type="GO" id="GO:0003677">
    <property type="term" value="F:DNA binding"/>
    <property type="evidence" value="ECO:0007669"/>
    <property type="project" value="UniProtKB-KW"/>
</dbReference>
<dbReference type="InterPro" id="IPR002104">
    <property type="entry name" value="Integrase_catalytic"/>
</dbReference>
<dbReference type="EMBL" id="LAZR01017777">
    <property type="protein sequence ID" value="KKL99013.1"/>
    <property type="molecule type" value="Genomic_DNA"/>
</dbReference>
<dbReference type="Pfam" id="PF13495">
    <property type="entry name" value="Phage_int_SAM_4"/>
    <property type="match status" value="1"/>
</dbReference>
<proteinExistence type="inferred from homology"/>
<dbReference type="InterPro" id="IPR013762">
    <property type="entry name" value="Integrase-like_cat_sf"/>
</dbReference>
<evidence type="ECO:0000256" key="2">
    <source>
        <dbReference type="ARBA" id="ARBA00022908"/>
    </source>
</evidence>
<accession>A0A0F9GJN1</accession>
<comment type="similarity">
    <text evidence="1">Belongs to the 'phage' integrase family.</text>
</comment>
<evidence type="ECO:0000259" key="5">
    <source>
        <dbReference type="PROSITE" id="PS51898"/>
    </source>
</evidence>
<dbReference type="PANTHER" id="PTHR30349">
    <property type="entry name" value="PHAGE INTEGRASE-RELATED"/>
    <property type="match status" value="1"/>
</dbReference>
<dbReference type="GO" id="GO:0006310">
    <property type="term" value="P:DNA recombination"/>
    <property type="evidence" value="ECO:0007669"/>
    <property type="project" value="UniProtKB-KW"/>
</dbReference>
<protein>
    <recommendedName>
        <fullName evidence="5">Tyr recombinase domain-containing protein</fullName>
    </recommendedName>
</protein>
<keyword evidence="2" id="KW-0229">DNA integration</keyword>
<dbReference type="Pfam" id="PF00589">
    <property type="entry name" value="Phage_integrase"/>
    <property type="match status" value="1"/>
</dbReference>
<reference evidence="6" key="1">
    <citation type="journal article" date="2015" name="Nature">
        <title>Complex archaea that bridge the gap between prokaryotes and eukaryotes.</title>
        <authorList>
            <person name="Spang A."/>
            <person name="Saw J.H."/>
            <person name="Jorgensen S.L."/>
            <person name="Zaremba-Niedzwiedzka K."/>
            <person name="Martijn J."/>
            <person name="Lind A.E."/>
            <person name="van Eijk R."/>
            <person name="Schleper C."/>
            <person name="Guy L."/>
            <person name="Ettema T.J."/>
        </authorList>
    </citation>
    <scope>NUCLEOTIDE SEQUENCE</scope>
</reference>
<evidence type="ECO:0000256" key="1">
    <source>
        <dbReference type="ARBA" id="ARBA00008857"/>
    </source>
</evidence>
<feature type="domain" description="Tyr recombinase" evidence="5">
    <location>
        <begin position="105"/>
        <end position="286"/>
    </location>
</feature>
<evidence type="ECO:0000256" key="4">
    <source>
        <dbReference type="ARBA" id="ARBA00023172"/>
    </source>
</evidence>
<dbReference type="Gene3D" id="1.10.443.10">
    <property type="entry name" value="Intergrase catalytic core"/>
    <property type="match status" value="1"/>
</dbReference>
<gene>
    <name evidence="6" type="ORF">LCGC14_1818690</name>
</gene>
<sequence length="304" mass="33927">MNIQHSTPITPLRARMIADMSGRNLGPASQTSHLRACKRFAAWLDRSPETATPDDVKYFQQHLIESGTSICTRNQTMTGVKFLLRVTLRRHDLVAEIFHLKEPVKVPLVLSKKEIRRILAMAPSLKARVMLSLAYGCGMRAGEVVRLKVGDIDSAQQIIRIVQAKGRKDRNVMLPADILDLLRAWWNERPSGQDMDVAAPERVLFPGYRGKHLSARQISRLFKQTAQEAGITKPVTLHTLRHSFATHLLERGVDIRVIQALLGHTKLTTTARYASVATGMIAAVDSPLDDLNQTKPKKGKPKPS</sequence>
<dbReference type="PROSITE" id="PS51898">
    <property type="entry name" value="TYR_RECOMBINASE"/>
    <property type="match status" value="1"/>
</dbReference>
<keyword evidence="3" id="KW-0238">DNA-binding</keyword>
<keyword evidence="4" id="KW-0233">DNA recombination</keyword>
<dbReference type="InterPro" id="IPR010998">
    <property type="entry name" value="Integrase_recombinase_N"/>
</dbReference>
<organism evidence="6">
    <name type="scientific">marine sediment metagenome</name>
    <dbReference type="NCBI Taxonomy" id="412755"/>
    <lineage>
        <taxon>unclassified sequences</taxon>
        <taxon>metagenomes</taxon>
        <taxon>ecological metagenomes</taxon>
    </lineage>
</organism>
<evidence type="ECO:0000313" key="6">
    <source>
        <dbReference type="EMBL" id="KKL99013.1"/>
    </source>
</evidence>
<dbReference type="GO" id="GO:0015074">
    <property type="term" value="P:DNA integration"/>
    <property type="evidence" value="ECO:0007669"/>
    <property type="project" value="UniProtKB-KW"/>
</dbReference>
<dbReference type="InterPro" id="IPR050090">
    <property type="entry name" value="Tyrosine_recombinase_XerCD"/>
</dbReference>
<comment type="caution">
    <text evidence="6">The sequence shown here is derived from an EMBL/GenBank/DDBJ whole genome shotgun (WGS) entry which is preliminary data.</text>
</comment>
<name>A0A0F9GJN1_9ZZZZ</name>
<evidence type="ECO:0000256" key="3">
    <source>
        <dbReference type="ARBA" id="ARBA00023125"/>
    </source>
</evidence>
<dbReference type="Gene3D" id="1.10.150.130">
    <property type="match status" value="1"/>
</dbReference>
<dbReference type="InterPro" id="IPR011010">
    <property type="entry name" value="DNA_brk_join_enz"/>
</dbReference>
<dbReference type="InterPro" id="IPR004107">
    <property type="entry name" value="Integrase_SAM-like_N"/>
</dbReference>
<dbReference type="AlphaFoldDB" id="A0A0F9GJN1"/>
<dbReference type="SUPFAM" id="SSF56349">
    <property type="entry name" value="DNA breaking-rejoining enzymes"/>
    <property type="match status" value="1"/>
</dbReference>